<dbReference type="Proteomes" id="UP000029707">
    <property type="component" value="Unassembled WGS sequence"/>
</dbReference>
<dbReference type="RefSeq" id="WP_034362663.1">
    <property type="nucleotide sequence ID" value="NZ_CAJUDB010000001.1"/>
</dbReference>
<dbReference type="GeneID" id="82320691"/>
<dbReference type="PRINTS" id="PR00081">
    <property type="entry name" value="GDHRDH"/>
</dbReference>
<dbReference type="PRINTS" id="PR00080">
    <property type="entry name" value="SDRFAMILY"/>
</dbReference>
<dbReference type="Gene3D" id="3.40.50.720">
    <property type="entry name" value="NAD(P)-binding Rossmann-like Domain"/>
    <property type="match status" value="1"/>
</dbReference>
<dbReference type="InterPro" id="IPR020904">
    <property type="entry name" value="Sc_DH/Rdtase_CS"/>
</dbReference>
<sequence length="254" mass="28489">MDTFCVAITGASSGIGRELALCFARESTHIYIAGRNVIRLEETKEAILALNPNVKVEIHSFDVADRLESKRWCEMIFVHHLDVLILNAGVAVGEDENIKKHFEICHTNAMGVAYNTFYALESFQKQEKVLGLKGHLVFISSIAALLALPNAPSYSASKQFVKSLAESLSINQKDVRITTICPGFIKTPLTQHLNQLIPQMSVQKASEKIYKAIKKQKRFYAFPWWLALGARFYNILPLVLKDVLVKVINIMGKL</sequence>
<evidence type="ECO:0000256" key="2">
    <source>
        <dbReference type="ARBA" id="ARBA00023002"/>
    </source>
</evidence>
<organism evidence="4 5">
    <name type="scientific">Helicobacter japonicus</name>
    <dbReference type="NCBI Taxonomy" id="425400"/>
    <lineage>
        <taxon>Bacteria</taxon>
        <taxon>Pseudomonadati</taxon>
        <taxon>Campylobacterota</taxon>
        <taxon>Epsilonproteobacteria</taxon>
        <taxon>Campylobacterales</taxon>
        <taxon>Helicobacteraceae</taxon>
        <taxon>Helicobacter</taxon>
    </lineage>
</organism>
<evidence type="ECO:0000313" key="5">
    <source>
        <dbReference type="Proteomes" id="UP000029707"/>
    </source>
</evidence>
<gene>
    <name evidence="4" type="ORF">LS65_002825</name>
</gene>
<dbReference type="GO" id="GO:0016020">
    <property type="term" value="C:membrane"/>
    <property type="evidence" value="ECO:0007669"/>
    <property type="project" value="TreeGrafter"/>
</dbReference>
<evidence type="ECO:0000256" key="3">
    <source>
        <dbReference type="RuleBase" id="RU000363"/>
    </source>
</evidence>
<protein>
    <submittedName>
        <fullName evidence="4">SDR family NAD(P)-dependent oxidoreductase</fullName>
    </submittedName>
</protein>
<keyword evidence="2" id="KW-0560">Oxidoreductase</keyword>
<dbReference type="InterPro" id="IPR002347">
    <property type="entry name" value="SDR_fam"/>
</dbReference>
<dbReference type="SUPFAM" id="SSF51735">
    <property type="entry name" value="NAD(P)-binding Rossmann-fold domains"/>
    <property type="match status" value="1"/>
</dbReference>
<dbReference type="eggNOG" id="COG0300">
    <property type="taxonomic scope" value="Bacteria"/>
</dbReference>
<name>A0A099BBX1_9HELI</name>
<comment type="similarity">
    <text evidence="1 3">Belongs to the short-chain dehydrogenases/reductases (SDR) family.</text>
</comment>
<dbReference type="PANTHER" id="PTHR44196">
    <property type="entry name" value="DEHYDROGENASE/REDUCTASE SDR FAMILY MEMBER 7B"/>
    <property type="match status" value="1"/>
</dbReference>
<evidence type="ECO:0000256" key="1">
    <source>
        <dbReference type="ARBA" id="ARBA00006484"/>
    </source>
</evidence>
<dbReference type="STRING" id="425400.LS65_07045"/>
<evidence type="ECO:0000313" key="4">
    <source>
        <dbReference type="EMBL" id="TLE02874.1"/>
    </source>
</evidence>
<dbReference type="Pfam" id="PF00106">
    <property type="entry name" value="adh_short"/>
    <property type="match status" value="1"/>
</dbReference>
<dbReference type="EMBL" id="JRMQ02000002">
    <property type="protein sequence ID" value="TLE02874.1"/>
    <property type="molecule type" value="Genomic_DNA"/>
</dbReference>
<comment type="caution">
    <text evidence="4">The sequence shown here is derived from an EMBL/GenBank/DDBJ whole genome shotgun (WGS) entry which is preliminary data.</text>
</comment>
<dbReference type="GO" id="GO:0016491">
    <property type="term" value="F:oxidoreductase activity"/>
    <property type="evidence" value="ECO:0007669"/>
    <property type="project" value="UniProtKB-KW"/>
</dbReference>
<dbReference type="InterPro" id="IPR036291">
    <property type="entry name" value="NAD(P)-bd_dom_sf"/>
</dbReference>
<dbReference type="AlphaFoldDB" id="A0A099BBX1"/>
<dbReference type="PROSITE" id="PS00061">
    <property type="entry name" value="ADH_SHORT"/>
    <property type="match status" value="1"/>
</dbReference>
<proteinExistence type="inferred from homology"/>
<keyword evidence="5" id="KW-1185">Reference proteome</keyword>
<dbReference type="PANTHER" id="PTHR44196:SF1">
    <property type="entry name" value="DEHYDROGENASE_REDUCTASE SDR FAMILY MEMBER 7B"/>
    <property type="match status" value="1"/>
</dbReference>
<accession>A0A099BBX1</accession>
<dbReference type="OrthoDB" id="5419864at2"/>
<reference evidence="4 5" key="1">
    <citation type="journal article" date="2014" name="Genome Announc.">
        <title>Draft genome sequences of eight enterohepatic helicobacter species isolated from both laboratory and wild rodents.</title>
        <authorList>
            <person name="Sheh A."/>
            <person name="Shen Z."/>
            <person name="Fox J.G."/>
        </authorList>
    </citation>
    <scope>NUCLEOTIDE SEQUENCE [LARGE SCALE GENOMIC DNA]</scope>
    <source>
        <strain evidence="4 5">MIT 01-6451</strain>
    </source>
</reference>